<sequence>MFSNIGPFEAVALGVVIVALYIVPSVIAFRRRHPNRLLILTINLVLGGTLIGWAVALYLATRSAPAARSRPV</sequence>
<dbReference type="Proteomes" id="UP000664781">
    <property type="component" value="Unassembled WGS sequence"/>
</dbReference>
<keyword evidence="1" id="KW-1133">Transmembrane helix</keyword>
<comment type="caution">
    <text evidence="2">The sequence shown here is derived from an EMBL/GenBank/DDBJ whole genome shotgun (WGS) entry which is preliminary data.</text>
</comment>
<keyword evidence="1" id="KW-0812">Transmembrane</keyword>
<feature type="transmembrane region" description="Helical" evidence="1">
    <location>
        <begin position="12"/>
        <end position="30"/>
    </location>
</feature>
<name>A0A939FP12_9ACTN</name>
<protein>
    <submittedName>
        <fullName evidence="2">Superinfection immunity protein</fullName>
    </submittedName>
</protein>
<dbReference type="RefSeq" id="WP_086567136.1">
    <property type="nucleotide sequence ID" value="NZ_JAFMOF010000002.1"/>
</dbReference>
<dbReference type="InterPro" id="IPR016410">
    <property type="entry name" value="Phage_imm"/>
</dbReference>
<accession>A0A939FP12</accession>
<evidence type="ECO:0000313" key="3">
    <source>
        <dbReference type="Proteomes" id="UP000664781"/>
    </source>
</evidence>
<dbReference type="EMBL" id="JAFMOF010000002">
    <property type="protein sequence ID" value="MBO0654654.1"/>
    <property type="molecule type" value="Genomic_DNA"/>
</dbReference>
<reference evidence="2" key="1">
    <citation type="submission" date="2021-03" db="EMBL/GenBank/DDBJ databases">
        <title>Streptomyces strains.</title>
        <authorList>
            <person name="Lund M.B."/>
            <person name="Toerring T."/>
        </authorList>
    </citation>
    <scope>NUCLEOTIDE SEQUENCE</scope>
    <source>
        <strain evidence="2">JCM 4242</strain>
    </source>
</reference>
<gene>
    <name evidence="2" type="ORF">J1792_18260</name>
</gene>
<dbReference type="AlphaFoldDB" id="A0A939FP12"/>
<organism evidence="2 3">
    <name type="scientific">Streptomyces triculaminicus</name>
    <dbReference type="NCBI Taxonomy" id="2816232"/>
    <lineage>
        <taxon>Bacteria</taxon>
        <taxon>Bacillati</taxon>
        <taxon>Actinomycetota</taxon>
        <taxon>Actinomycetes</taxon>
        <taxon>Kitasatosporales</taxon>
        <taxon>Streptomycetaceae</taxon>
        <taxon>Streptomyces</taxon>
    </lineage>
</organism>
<proteinExistence type="predicted"/>
<keyword evidence="3" id="KW-1185">Reference proteome</keyword>
<keyword evidence="1" id="KW-0472">Membrane</keyword>
<evidence type="ECO:0000313" key="2">
    <source>
        <dbReference type="EMBL" id="MBO0654654.1"/>
    </source>
</evidence>
<evidence type="ECO:0000256" key="1">
    <source>
        <dbReference type="SAM" id="Phobius"/>
    </source>
</evidence>
<dbReference type="Pfam" id="PF14373">
    <property type="entry name" value="Imm_superinfect"/>
    <property type="match status" value="1"/>
</dbReference>
<feature type="transmembrane region" description="Helical" evidence="1">
    <location>
        <begin position="37"/>
        <end position="60"/>
    </location>
</feature>